<evidence type="ECO:0000313" key="4">
    <source>
        <dbReference type="Proteomes" id="UP000237911"/>
    </source>
</evidence>
<name>A0A9X7INT4_9MYCO</name>
<dbReference type="Gene3D" id="3.40.1000.70">
    <property type="entry name" value="PknH-like extracellular domain"/>
    <property type="match status" value="1"/>
</dbReference>
<evidence type="ECO:0000259" key="2">
    <source>
        <dbReference type="Pfam" id="PF14032"/>
    </source>
</evidence>
<keyword evidence="1" id="KW-0732">Signal</keyword>
<feature type="domain" description="PknH-like extracellular" evidence="2">
    <location>
        <begin position="52"/>
        <end position="235"/>
    </location>
</feature>
<dbReference type="Proteomes" id="UP000237911">
    <property type="component" value="Unassembled WGS sequence"/>
</dbReference>
<dbReference type="InterPro" id="IPR038232">
    <property type="entry name" value="PknH-like_Extracell_sf"/>
</dbReference>
<dbReference type="InterPro" id="IPR026954">
    <property type="entry name" value="PknH-like_Extracell"/>
</dbReference>
<keyword evidence="4" id="KW-1185">Reference proteome</keyword>
<gene>
    <name evidence="3" type="ORF">C5U48_09995</name>
</gene>
<sequence length="241" mass="25968">MNRSVQAAACCSLALLATVGCSATTGEMPVDAMMANVSSAPKTPGLASTDGLPPGRVGALLLSDDDVSAVVGLPMHGKGSWQVPSAEVTLRDRNECKALTLSGKDFWTTDYTAYRQVSQQDSDDMNFFTWQGVAAYENGRTASRVFRRTINADLQARCRTAMIPAENDEHAAWHVDSLTVTDSKLSVVLSEQRDQQSTGWRCATQIRLQRNVIHRDGACQTGNPSTTTQQIADITSNRIGG</sequence>
<feature type="chain" id="PRO_5040794993" evidence="1">
    <location>
        <begin position="24"/>
        <end position="241"/>
    </location>
</feature>
<evidence type="ECO:0000313" key="3">
    <source>
        <dbReference type="EMBL" id="PQM52334.1"/>
    </source>
</evidence>
<comment type="caution">
    <text evidence="3">The sequence shown here is derived from an EMBL/GenBank/DDBJ whole genome shotgun (WGS) entry which is preliminary data.</text>
</comment>
<reference evidence="3 4" key="1">
    <citation type="submission" date="2018-02" db="EMBL/GenBank/DDBJ databases">
        <title>Draft genome sequence of Mycobacterium virginiense isolated from mud of a swine farm in Japan.</title>
        <authorList>
            <person name="Ohya K."/>
        </authorList>
    </citation>
    <scope>NUCLEOTIDE SEQUENCE [LARGE SCALE GENOMIC DNA]</scope>
    <source>
        <strain evidence="3 4">GF75</strain>
    </source>
</reference>
<dbReference type="PROSITE" id="PS51257">
    <property type="entry name" value="PROKAR_LIPOPROTEIN"/>
    <property type="match status" value="1"/>
</dbReference>
<feature type="signal peptide" evidence="1">
    <location>
        <begin position="1"/>
        <end position="23"/>
    </location>
</feature>
<dbReference type="AlphaFoldDB" id="A0A9X7INT4"/>
<proteinExistence type="predicted"/>
<dbReference type="EMBL" id="PUEV01000049">
    <property type="protein sequence ID" value="PQM52334.1"/>
    <property type="molecule type" value="Genomic_DNA"/>
</dbReference>
<dbReference type="Pfam" id="PF14032">
    <property type="entry name" value="PknH_C"/>
    <property type="match status" value="1"/>
</dbReference>
<accession>A0A9X7INT4</accession>
<protein>
    <submittedName>
        <fullName evidence="3">Sensor domain-containing protein</fullName>
    </submittedName>
</protein>
<organism evidence="3 4">
    <name type="scientific">Mycolicibacter virginiensis</name>
    <dbReference type="NCBI Taxonomy" id="1795032"/>
    <lineage>
        <taxon>Bacteria</taxon>
        <taxon>Bacillati</taxon>
        <taxon>Actinomycetota</taxon>
        <taxon>Actinomycetes</taxon>
        <taxon>Mycobacteriales</taxon>
        <taxon>Mycobacteriaceae</taxon>
        <taxon>Mycolicibacter</taxon>
    </lineage>
</organism>
<dbReference type="RefSeq" id="WP_046285279.1">
    <property type="nucleotide sequence ID" value="NZ_CP092430.2"/>
</dbReference>
<evidence type="ECO:0000256" key="1">
    <source>
        <dbReference type="SAM" id="SignalP"/>
    </source>
</evidence>